<evidence type="ECO:0000259" key="8">
    <source>
        <dbReference type="Pfam" id="PF01740"/>
    </source>
</evidence>
<protein>
    <submittedName>
        <fullName evidence="9">Sodium-independent sulfate anion transporter-like Protein</fullName>
    </submittedName>
</protein>
<proteinExistence type="predicted"/>
<keyword evidence="4 6" id="KW-0472">Membrane</keyword>
<dbReference type="InterPro" id="IPR001902">
    <property type="entry name" value="SLC26A/SulP_fam"/>
</dbReference>
<dbReference type="InterPro" id="IPR036513">
    <property type="entry name" value="STAS_dom_sf"/>
</dbReference>
<dbReference type="GO" id="GO:1902358">
    <property type="term" value="P:sulfate transmembrane transport"/>
    <property type="evidence" value="ECO:0000318"/>
    <property type="project" value="GO_Central"/>
</dbReference>
<dbReference type="AlphaFoldDB" id="D6WUN8"/>
<dbReference type="InterPro" id="IPR002645">
    <property type="entry name" value="STAS_dom"/>
</dbReference>
<dbReference type="EMBL" id="KQ971363">
    <property type="protein sequence ID" value="EFA07820.1"/>
    <property type="molecule type" value="Genomic_DNA"/>
</dbReference>
<evidence type="ECO:0000256" key="4">
    <source>
        <dbReference type="ARBA" id="ARBA00023136"/>
    </source>
</evidence>
<evidence type="ECO:0000313" key="9">
    <source>
        <dbReference type="EMBL" id="EFA07820.1"/>
    </source>
</evidence>
<dbReference type="Gene3D" id="3.30.750.24">
    <property type="entry name" value="STAS domain"/>
    <property type="match status" value="1"/>
</dbReference>
<feature type="transmembrane region" description="Helical" evidence="6">
    <location>
        <begin position="392"/>
        <end position="411"/>
    </location>
</feature>
<sequence>MEVKTESPGDPNDRNGNVHKNTDLTLPHDFINNFASNNTTRKKIKKILIKRIPILSWLPEYNCDCAVGDLVAGITVGLTVIPQALAYSSVAGLPPQYGLYTSFLGCFVYIFLGSCKDVAMGPTAILALLVHQVTEGKGPEYAILLCLLSGIVQLLMGVLGLGFLIDFISGPVSSGFTSAAALIIVSSQIKDLLGIRASGANFLDIWEGVVKDIGNTKVWDCVLGIACLVVLLLLRIISTVGTPETGVPKWRTALRLIGISRNAILVIVCGAIGYYFTTLGETPFKVIGYVPEGFPAIQPPRFTYTYNNTHENFLDMVTNLRSGIIIVPLLGLLEDIAVCKAFANGRPVDATQELLAIGLCNVANSFVQGFPGSGALARSAVNNSSGVKTTLGGLYTGVIVITALFFFTPYFQYIPKATLAAIIIAAAIFMVEIRVIQPMWRAKKSDLALALITFVTCLVTRLEYGISTGVVLNIIFILYQAARPKITIETMKSTQGADYLLVTPDRCLIFPSADYVRNLVIKQSMRQKIPVVIDCSHIYGADYTAATVIESLTKDFKTRQQPLFFYNLKSSVSSVFVGLNLDYFLVYYNEDELDDMLKKWTEICDKI</sequence>
<feature type="domain" description="SLC26A/SulP transporter" evidence="7">
    <location>
        <begin position="68"/>
        <end position="453"/>
    </location>
</feature>
<comment type="subcellular location">
    <subcellularLocation>
        <location evidence="1">Membrane</location>
        <topology evidence="1">Multi-pass membrane protein</topology>
    </subcellularLocation>
</comment>
<dbReference type="GO" id="GO:1902476">
    <property type="term" value="P:chloride transmembrane transport"/>
    <property type="evidence" value="ECO:0000318"/>
    <property type="project" value="GO_Central"/>
</dbReference>
<evidence type="ECO:0000256" key="5">
    <source>
        <dbReference type="SAM" id="MobiDB-lite"/>
    </source>
</evidence>
<dbReference type="Proteomes" id="UP000007266">
    <property type="component" value="Linkage group 8"/>
</dbReference>
<evidence type="ECO:0000256" key="1">
    <source>
        <dbReference type="ARBA" id="ARBA00004141"/>
    </source>
</evidence>
<keyword evidence="3 6" id="KW-1133">Transmembrane helix</keyword>
<accession>D6WUN8</accession>
<dbReference type="Pfam" id="PF00916">
    <property type="entry name" value="Sulfate_transp"/>
    <property type="match status" value="1"/>
</dbReference>
<dbReference type="InterPro" id="IPR011547">
    <property type="entry name" value="SLC26A/SulP_dom"/>
</dbReference>
<evidence type="ECO:0000256" key="3">
    <source>
        <dbReference type="ARBA" id="ARBA00022989"/>
    </source>
</evidence>
<dbReference type="CDD" id="cd07042">
    <property type="entry name" value="STAS_SulP_like_sulfate_transporter"/>
    <property type="match status" value="1"/>
</dbReference>
<dbReference type="OMA" id="YPMWKSK"/>
<feature type="transmembrane region" description="Helical" evidence="6">
    <location>
        <begin position="142"/>
        <end position="165"/>
    </location>
</feature>
<dbReference type="SUPFAM" id="SSF52091">
    <property type="entry name" value="SpoIIaa-like"/>
    <property type="match status" value="1"/>
</dbReference>
<dbReference type="PANTHER" id="PTHR11814">
    <property type="entry name" value="SULFATE TRANSPORTER"/>
    <property type="match status" value="1"/>
</dbReference>
<feature type="transmembrane region" description="Helical" evidence="6">
    <location>
        <begin position="221"/>
        <end position="241"/>
    </location>
</feature>
<dbReference type="GO" id="GO:0005886">
    <property type="term" value="C:plasma membrane"/>
    <property type="evidence" value="ECO:0000318"/>
    <property type="project" value="GO_Central"/>
</dbReference>
<evidence type="ECO:0000256" key="2">
    <source>
        <dbReference type="ARBA" id="ARBA00022692"/>
    </source>
</evidence>
<evidence type="ECO:0000259" key="7">
    <source>
        <dbReference type="Pfam" id="PF00916"/>
    </source>
</evidence>
<dbReference type="GO" id="GO:0015116">
    <property type="term" value="F:sulfate transmembrane transporter activity"/>
    <property type="evidence" value="ECO:0000318"/>
    <property type="project" value="GO_Central"/>
</dbReference>
<organism evidence="9 10">
    <name type="scientific">Tribolium castaneum</name>
    <name type="common">Red flour beetle</name>
    <dbReference type="NCBI Taxonomy" id="7070"/>
    <lineage>
        <taxon>Eukaryota</taxon>
        <taxon>Metazoa</taxon>
        <taxon>Ecdysozoa</taxon>
        <taxon>Arthropoda</taxon>
        <taxon>Hexapoda</taxon>
        <taxon>Insecta</taxon>
        <taxon>Pterygota</taxon>
        <taxon>Neoptera</taxon>
        <taxon>Endopterygota</taxon>
        <taxon>Coleoptera</taxon>
        <taxon>Polyphaga</taxon>
        <taxon>Cucujiformia</taxon>
        <taxon>Tenebrionidae</taxon>
        <taxon>Tenebrionidae incertae sedis</taxon>
        <taxon>Tribolium</taxon>
    </lineage>
</organism>
<gene>
    <name evidence="9" type="primary">AUGUSTUS-3.0.2_05389</name>
    <name evidence="9" type="ORF">TcasGA2_TC005389</name>
</gene>
<dbReference type="OrthoDB" id="288203at2759"/>
<keyword evidence="10" id="KW-1185">Reference proteome</keyword>
<feature type="transmembrane region" description="Helical" evidence="6">
    <location>
        <begin position="97"/>
        <end position="130"/>
    </location>
</feature>
<evidence type="ECO:0000313" key="10">
    <source>
        <dbReference type="Proteomes" id="UP000007266"/>
    </source>
</evidence>
<dbReference type="eggNOG" id="KOG0236">
    <property type="taxonomic scope" value="Eukaryota"/>
</dbReference>
<dbReference type="FunFam" id="3.30.750.24:FF:000028">
    <property type="entry name" value="Sulfate transporter, putative"/>
    <property type="match status" value="1"/>
</dbReference>
<feature type="region of interest" description="Disordered" evidence="5">
    <location>
        <begin position="1"/>
        <end position="21"/>
    </location>
</feature>
<feature type="domain" description="STAS" evidence="8">
    <location>
        <begin position="497"/>
        <end position="591"/>
    </location>
</feature>
<dbReference type="HOGENOM" id="CLU_003182_12_2_1"/>
<dbReference type="STRING" id="7070.D6WUN8"/>
<feature type="transmembrane region" description="Helical" evidence="6">
    <location>
        <begin position="253"/>
        <end position="276"/>
    </location>
</feature>
<evidence type="ECO:0000256" key="6">
    <source>
        <dbReference type="SAM" id="Phobius"/>
    </source>
</evidence>
<reference evidence="9 10" key="1">
    <citation type="journal article" date="2008" name="Nature">
        <title>The genome of the model beetle and pest Tribolium castaneum.</title>
        <authorList>
            <consortium name="Tribolium Genome Sequencing Consortium"/>
            <person name="Richards S."/>
            <person name="Gibbs R.A."/>
            <person name="Weinstock G.M."/>
            <person name="Brown S.J."/>
            <person name="Denell R."/>
            <person name="Beeman R.W."/>
            <person name="Gibbs R."/>
            <person name="Beeman R.W."/>
            <person name="Brown S.J."/>
            <person name="Bucher G."/>
            <person name="Friedrich M."/>
            <person name="Grimmelikhuijzen C.J."/>
            <person name="Klingler M."/>
            <person name="Lorenzen M."/>
            <person name="Richards S."/>
            <person name="Roth S."/>
            <person name="Schroder R."/>
            <person name="Tautz D."/>
            <person name="Zdobnov E.M."/>
            <person name="Muzny D."/>
            <person name="Gibbs R.A."/>
            <person name="Weinstock G.M."/>
            <person name="Attaway T."/>
            <person name="Bell S."/>
            <person name="Buhay C.J."/>
            <person name="Chandrabose M.N."/>
            <person name="Chavez D."/>
            <person name="Clerk-Blankenburg K.P."/>
            <person name="Cree A."/>
            <person name="Dao M."/>
            <person name="Davis C."/>
            <person name="Chacko J."/>
            <person name="Dinh H."/>
            <person name="Dugan-Rocha S."/>
            <person name="Fowler G."/>
            <person name="Garner T.T."/>
            <person name="Garnes J."/>
            <person name="Gnirke A."/>
            <person name="Hawes A."/>
            <person name="Hernandez J."/>
            <person name="Hines S."/>
            <person name="Holder M."/>
            <person name="Hume J."/>
            <person name="Jhangiani S.N."/>
            <person name="Joshi V."/>
            <person name="Khan Z.M."/>
            <person name="Jackson L."/>
            <person name="Kovar C."/>
            <person name="Kowis A."/>
            <person name="Lee S."/>
            <person name="Lewis L.R."/>
            <person name="Margolis J."/>
            <person name="Morgan M."/>
            <person name="Nazareth L.V."/>
            <person name="Nguyen N."/>
            <person name="Okwuonu G."/>
            <person name="Parker D."/>
            <person name="Richards S."/>
            <person name="Ruiz S.J."/>
            <person name="Santibanez J."/>
            <person name="Savard J."/>
            <person name="Scherer S.E."/>
            <person name="Schneider B."/>
            <person name="Sodergren E."/>
            <person name="Tautz D."/>
            <person name="Vattahil S."/>
            <person name="Villasana D."/>
            <person name="White C.S."/>
            <person name="Wright R."/>
            <person name="Park Y."/>
            <person name="Beeman R.W."/>
            <person name="Lord J."/>
            <person name="Oppert B."/>
            <person name="Lorenzen M."/>
            <person name="Brown S."/>
            <person name="Wang L."/>
            <person name="Savard J."/>
            <person name="Tautz D."/>
            <person name="Richards S."/>
            <person name="Weinstock G."/>
            <person name="Gibbs R.A."/>
            <person name="Liu Y."/>
            <person name="Worley K."/>
            <person name="Weinstock G."/>
            <person name="Elsik C.G."/>
            <person name="Reese J.T."/>
            <person name="Elhaik E."/>
            <person name="Landan G."/>
            <person name="Graur D."/>
            <person name="Arensburger P."/>
            <person name="Atkinson P."/>
            <person name="Beeman R.W."/>
            <person name="Beidler J."/>
            <person name="Brown S.J."/>
            <person name="Demuth J.P."/>
            <person name="Drury D.W."/>
            <person name="Du Y.Z."/>
            <person name="Fujiwara H."/>
            <person name="Lorenzen M."/>
            <person name="Maselli V."/>
            <person name="Osanai M."/>
            <person name="Park Y."/>
            <person name="Robertson H.M."/>
            <person name="Tu Z."/>
            <person name="Wang J.J."/>
            <person name="Wang S."/>
            <person name="Richards S."/>
            <person name="Song H."/>
            <person name="Zhang L."/>
            <person name="Sodergren E."/>
            <person name="Werner D."/>
            <person name="Stanke M."/>
            <person name="Morgenstern B."/>
            <person name="Solovyev V."/>
            <person name="Kosarev P."/>
            <person name="Brown G."/>
            <person name="Chen H.C."/>
            <person name="Ermolaeva O."/>
            <person name="Hlavina W."/>
            <person name="Kapustin Y."/>
            <person name="Kiryutin B."/>
            <person name="Kitts P."/>
            <person name="Maglott D."/>
            <person name="Pruitt K."/>
            <person name="Sapojnikov V."/>
            <person name="Souvorov A."/>
            <person name="Mackey A.J."/>
            <person name="Waterhouse R.M."/>
            <person name="Wyder S."/>
            <person name="Zdobnov E.M."/>
            <person name="Zdobnov E.M."/>
            <person name="Wyder S."/>
            <person name="Kriventseva E.V."/>
            <person name="Kadowaki T."/>
            <person name="Bork P."/>
            <person name="Aranda M."/>
            <person name="Bao R."/>
            <person name="Beermann A."/>
            <person name="Berns N."/>
            <person name="Bolognesi R."/>
            <person name="Bonneton F."/>
            <person name="Bopp D."/>
            <person name="Brown S.J."/>
            <person name="Bucher G."/>
            <person name="Butts T."/>
            <person name="Chaumot A."/>
            <person name="Denell R.E."/>
            <person name="Ferrier D.E."/>
            <person name="Friedrich M."/>
            <person name="Gordon C.M."/>
            <person name="Jindra M."/>
            <person name="Klingler M."/>
            <person name="Lan Q."/>
            <person name="Lattorff H.M."/>
            <person name="Laudet V."/>
            <person name="von Levetsow C."/>
            <person name="Liu Z."/>
            <person name="Lutz R."/>
            <person name="Lynch J.A."/>
            <person name="da Fonseca R.N."/>
            <person name="Posnien N."/>
            <person name="Reuter R."/>
            <person name="Roth S."/>
            <person name="Savard J."/>
            <person name="Schinko J.B."/>
            <person name="Schmitt C."/>
            <person name="Schoppmeier M."/>
            <person name="Schroder R."/>
            <person name="Shippy T.D."/>
            <person name="Simonnet F."/>
            <person name="Marques-Souza H."/>
            <person name="Tautz D."/>
            <person name="Tomoyasu Y."/>
            <person name="Trauner J."/>
            <person name="Van der Zee M."/>
            <person name="Vervoort M."/>
            <person name="Wittkopp N."/>
            <person name="Wimmer E.A."/>
            <person name="Yang X."/>
            <person name="Jones A.K."/>
            <person name="Sattelle D.B."/>
            <person name="Ebert P.R."/>
            <person name="Nelson D."/>
            <person name="Scott J.G."/>
            <person name="Beeman R.W."/>
            <person name="Muthukrishnan S."/>
            <person name="Kramer K.J."/>
            <person name="Arakane Y."/>
            <person name="Beeman R.W."/>
            <person name="Zhu Q."/>
            <person name="Hogenkamp D."/>
            <person name="Dixit R."/>
            <person name="Oppert B."/>
            <person name="Jiang H."/>
            <person name="Zou Z."/>
            <person name="Marshall J."/>
            <person name="Elpidina E."/>
            <person name="Vinokurov K."/>
            <person name="Oppert C."/>
            <person name="Zou Z."/>
            <person name="Evans J."/>
            <person name="Lu Z."/>
            <person name="Zhao P."/>
            <person name="Sumathipala N."/>
            <person name="Altincicek B."/>
            <person name="Vilcinskas A."/>
            <person name="Williams M."/>
            <person name="Hultmark D."/>
            <person name="Hetru C."/>
            <person name="Jiang H."/>
            <person name="Grimmelikhuijzen C.J."/>
            <person name="Hauser F."/>
            <person name="Cazzamali G."/>
            <person name="Williamson M."/>
            <person name="Park Y."/>
            <person name="Li B."/>
            <person name="Tanaka Y."/>
            <person name="Predel R."/>
            <person name="Neupert S."/>
            <person name="Schachtner J."/>
            <person name="Verleyen P."/>
            <person name="Raible F."/>
            <person name="Bork P."/>
            <person name="Friedrich M."/>
            <person name="Walden K.K."/>
            <person name="Robertson H.M."/>
            <person name="Angeli S."/>
            <person name="Foret S."/>
            <person name="Bucher G."/>
            <person name="Schuetz S."/>
            <person name="Maleszka R."/>
            <person name="Wimmer E.A."/>
            <person name="Beeman R.W."/>
            <person name="Lorenzen M."/>
            <person name="Tomoyasu Y."/>
            <person name="Miller S.C."/>
            <person name="Grossmann D."/>
            <person name="Bucher G."/>
        </authorList>
    </citation>
    <scope>NUCLEOTIDE SEQUENCE [LARGE SCALE GENOMIC DNA]</scope>
    <source>
        <strain evidence="9 10">Georgia GA2</strain>
    </source>
</reference>
<keyword evidence="2 6" id="KW-0812">Transmembrane</keyword>
<dbReference type="KEGG" id="tca:660952"/>
<dbReference type="InParanoid" id="D6WUN8"/>
<feature type="transmembrane region" description="Helical" evidence="6">
    <location>
        <begin position="417"/>
        <end position="436"/>
    </location>
</feature>
<name>D6WUN8_TRICA</name>
<feature type="transmembrane region" description="Helical" evidence="6">
    <location>
        <begin position="448"/>
        <end position="479"/>
    </location>
</feature>
<feature type="transmembrane region" description="Helical" evidence="6">
    <location>
        <begin position="171"/>
        <end position="189"/>
    </location>
</feature>
<feature type="compositionally biased region" description="Basic and acidic residues" evidence="5">
    <location>
        <begin position="1"/>
        <end position="13"/>
    </location>
</feature>
<dbReference type="Pfam" id="PF01740">
    <property type="entry name" value="STAS"/>
    <property type="match status" value="1"/>
</dbReference>
<dbReference type="PhylomeDB" id="D6WUN8"/>
<reference evidence="9 10" key="2">
    <citation type="journal article" date="2010" name="Nucleic Acids Res.">
        <title>BeetleBase in 2010: revisions to provide comprehensive genomic information for Tribolium castaneum.</title>
        <authorList>
            <person name="Kim H.S."/>
            <person name="Murphy T."/>
            <person name="Xia J."/>
            <person name="Caragea D."/>
            <person name="Park Y."/>
            <person name="Beeman R.W."/>
            <person name="Lorenzen M.D."/>
            <person name="Butcher S."/>
            <person name="Manak J.R."/>
            <person name="Brown S.J."/>
        </authorList>
    </citation>
    <scope>GENOME REANNOTATION</scope>
    <source>
        <strain evidence="9 10">Georgia GA2</strain>
    </source>
</reference>